<dbReference type="PANTHER" id="PTHR30213">
    <property type="entry name" value="INNER MEMBRANE PROTEIN YHJD"/>
    <property type="match status" value="1"/>
</dbReference>
<comment type="caution">
    <text evidence="8">The sequence shown here is derived from an EMBL/GenBank/DDBJ whole genome shotgun (WGS) entry which is preliminary data.</text>
</comment>
<evidence type="ECO:0000256" key="2">
    <source>
        <dbReference type="ARBA" id="ARBA00022475"/>
    </source>
</evidence>
<feature type="transmembrane region" description="Helical" evidence="7">
    <location>
        <begin position="292"/>
        <end position="315"/>
    </location>
</feature>
<keyword evidence="9" id="KW-1185">Reference proteome</keyword>
<accession>A0A3L7JF97</accession>
<dbReference type="InterPro" id="IPR017039">
    <property type="entry name" value="Virul_fac_BrkB"/>
</dbReference>
<organism evidence="8 9">
    <name type="scientific">Notoacmeibacter ruber</name>
    <dbReference type="NCBI Taxonomy" id="2670375"/>
    <lineage>
        <taxon>Bacteria</taxon>
        <taxon>Pseudomonadati</taxon>
        <taxon>Pseudomonadota</taxon>
        <taxon>Alphaproteobacteria</taxon>
        <taxon>Hyphomicrobiales</taxon>
        <taxon>Notoacmeibacteraceae</taxon>
        <taxon>Notoacmeibacter</taxon>
    </lineage>
</organism>
<keyword evidence="3 7" id="KW-0812">Transmembrane</keyword>
<keyword evidence="4 7" id="KW-1133">Transmembrane helix</keyword>
<name>A0A3L7JF97_9HYPH</name>
<evidence type="ECO:0000256" key="7">
    <source>
        <dbReference type="SAM" id="Phobius"/>
    </source>
</evidence>
<dbReference type="PANTHER" id="PTHR30213:SF0">
    <property type="entry name" value="UPF0761 MEMBRANE PROTEIN YIHY"/>
    <property type="match status" value="1"/>
</dbReference>
<feature type="transmembrane region" description="Helical" evidence="7">
    <location>
        <begin position="225"/>
        <end position="245"/>
    </location>
</feature>
<feature type="region of interest" description="Disordered" evidence="6">
    <location>
        <begin position="321"/>
        <end position="340"/>
    </location>
</feature>
<evidence type="ECO:0000256" key="3">
    <source>
        <dbReference type="ARBA" id="ARBA00022692"/>
    </source>
</evidence>
<evidence type="ECO:0000313" key="8">
    <source>
        <dbReference type="EMBL" id="RLQ89160.1"/>
    </source>
</evidence>
<reference evidence="8 9" key="1">
    <citation type="submission" date="2018-10" db="EMBL/GenBank/DDBJ databases">
        <title>Notoacmeibacter sp. M2BS9Y-3-1, whole genome shotgun sequence.</title>
        <authorList>
            <person name="Tuo L."/>
        </authorList>
    </citation>
    <scope>NUCLEOTIDE SEQUENCE [LARGE SCALE GENOMIC DNA]</scope>
    <source>
        <strain evidence="8 9">M2BS9Y-3-1</strain>
    </source>
</reference>
<dbReference type="AlphaFoldDB" id="A0A3L7JF97"/>
<evidence type="ECO:0000256" key="4">
    <source>
        <dbReference type="ARBA" id="ARBA00022989"/>
    </source>
</evidence>
<feature type="transmembrane region" description="Helical" evidence="7">
    <location>
        <begin position="178"/>
        <end position="205"/>
    </location>
</feature>
<keyword evidence="5 7" id="KW-0472">Membrane</keyword>
<feature type="transmembrane region" description="Helical" evidence="7">
    <location>
        <begin position="71"/>
        <end position="100"/>
    </location>
</feature>
<dbReference type="Pfam" id="PF03631">
    <property type="entry name" value="Virul_fac_BrkB"/>
    <property type="match status" value="1"/>
</dbReference>
<feature type="compositionally biased region" description="Gly residues" evidence="6">
    <location>
        <begin position="367"/>
        <end position="379"/>
    </location>
</feature>
<feature type="transmembrane region" description="Helical" evidence="7">
    <location>
        <begin position="257"/>
        <end position="280"/>
    </location>
</feature>
<dbReference type="EMBL" id="RCWN01000001">
    <property type="protein sequence ID" value="RLQ89160.1"/>
    <property type="molecule type" value="Genomic_DNA"/>
</dbReference>
<sequence>MRPPHGFLYKGTSPCVGALPLWQAFPAEQTREWKEMAGKRGRRATSVTDIPAAGWKDVLMRVYGEIGDDRVLLVAAGVTFYLLLAMVPALSALVSIYGLFTDPAQIQEQLSLISAFVPGGGMEILNEQMNRLASQEQSTLGLTFAISLAIALWSANAGMKSIFEGMNVAYDEMEKRNFIKLTLVSLLFTICFLATIIAVITLVLALPALVSLLALPDSWSGLAQLAGYIILAIAVSVGIAAIYRWGPSRENARWEWITPGMVLSLIVLVIMSLMFSWYAANFASYNETYGSLGAIIGFMTWIWLAVAILMIGAELNGELEHQTRRDTTTPPHEPLGERGAVVADRVAGGEDFTGNRSRSGQRAGINGENGQGDGGGGSGQSRPSWSSIWWTAPAMLTLYLMQSRQKKRN</sequence>
<dbReference type="GO" id="GO:0005886">
    <property type="term" value="C:plasma membrane"/>
    <property type="evidence" value="ECO:0007669"/>
    <property type="project" value="UniProtKB-SubCell"/>
</dbReference>
<protein>
    <submittedName>
        <fullName evidence="8">YihY/virulence factor BrkB family protein</fullName>
    </submittedName>
</protein>
<dbReference type="Proteomes" id="UP000281094">
    <property type="component" value="Unassembled WGS sequence"/>
</dbReference>
<evidence type="ECO:0000256" key="5">
    <source>
        <dbReference type="ARBA" id="ARBA00023136"/>
    </source>
</evidence>
<feature type="transmembrane region" description="Helical" evidence="7">
    <location>
        <begin position="139"/>
        <end position="157"/>
    </location>
</feature>
<comment type="subcellular location">
    <subcellularLocation>
        <location evidence="1">Cell membrane</location>
        <topology evidence="1">Multi-pass membrane protein</topology>
    </subcellularLocation>
</comment>
<evidence type="ECO:0000256" key="6">
    <source>
        <dbReference type="SAM" id="MobiDB-lite"/>
    </source>
</evidence>
<gene>
    <name evidence="8" type="ORF">D8780_13835</name>
</gene>
<dbReference type="NCBIfam" id="TIGR00765">
    <property type="entry name" value="yihY_not_rbn"/>
    <property type="match status" value="1"/>
</dbReference>
<evidence type="ECO:0000256" key="1">
    <source>
        <dbReference type="ARBA" id="ARBA00004651"/>
    </source>
</evidence>
<feature type="region of interest" description="Disordered" evidence="6">
    <location>
        <begin position="349"/>
        <end position="384"/>
    </location>
</feature>
<keyword evidence="2" id="KW-1003">Cell membrane</keyword>
<proteinExistence type="predicted"/>
<evidence type="ECO:0000313" key="9">
    <source>
        <dbReference type="Proteomes" id="UP000281094"/>
    </source>
</evidence>